<dbReference type="GO" id="GO:0003950">
    <property type="term" value="F:NAD+ poly-ADP-ribosyltransferase activity"/>
    <property type="evidence" value="ECO:0007669"/>
    <property type="project" value="UniProtKB-EC"/>
</dbReference>
<dbReference type="GO" id="GO:0030701">
    <property type="term" value="F:NAD+-dinitrogen-reductase ADP-D-ribosyltransferase activity"/>
    <property type="evidence" value="ECO:0007669"/>
    <property type="project" value="InterPro"/>
</dbReference>
<evidence type="ECO:0000256" key="1">
    <source>
        <dbReference type="SAM" id="MobiDB-lite"/>
    </source>
</evidence>
<keyword evidence="2" id="KW-0328">Glycosyltransferase</keyword>
<dbReference type="EMBL" id="BX572600">
    <property type="protein sequence ID" value="CAE27846.1"/>
    <property type="molecule type" value="Genomic_DNA"/>
</dbReference>
<dbReference type="GeneID" id="66893466"/>
<dbReference type="HOGENOM" id="CLU_965134_0_0_5"/>
<dbReference type="EMBL" id="CP116810">
    <property type="protein sequence ID" value="WCL92563.1"/>
    <property type="molecule type" value="Genomic_DNA"/>
</dbReference>
<name>Q6N757_RHOPA</name>
<evidence type="ECO:0000313" key="2">
    <source>
        <dbReference type="EMBL" id="CAE27846.1"/>
    </source>
</evidence>
<reference evidence="3" key="1">
    <citation type="submission" date="2003-07" db="EMBL/GenBank/DDBJ databases">
        <authorList>
            <consortium name="Rhodopseudomonas genome consortium"/>
            <person name="Larimer F."/>
            <person name="Harwood C."/>
        </authorList>
    </citation>
    <scope>NUCLEOTIDE SEQUENCE</scope>
    <source>
        <strain evidence="3">CGA009</strain>
    </source>
</reference>
<organism evidence="2">
    <name type="scientific">Rhodopseudomonas palustris (strain ATCC BAA-98 / CGA009)</name>
    <dbReference type="NCBI Taxonomy" id="258594"/>
    <lineage>
        <taxon>Bacteria</taxon>
        <taxon>Pseudomonadati</taxon>
        <taxon>Pseudomonadota</taxon>
        <taxon>Alphaproteobacteria</taxon>
        <taxon>Hyphomicrobiales</taxon>
        <taxon>Nitrobacteraceae</taxon>
        <taxon>Rhodopseudomonas</taxon>
    </lineage>
</organism>
<dbReference type="EC" id="2.4.2.30" evidence="2"/>
<keyword evidence="2" id="KW-0808">Transferase</keyword>
<dbReference type="Proteomes" id="UP000001426">
    <property type="component" value="Chromosome"/>
</dbReference>
<proteinExistence type="predicted"/>
<evidence type="ECO:0000313" key="3">
    <source>
        <dbReference type="EMBL" id="WCL92563.1"/>
    </source>
</evidence>
<dbReference type="PhylomeDB" id="Q6N757"/>
<accession>Q6N757</accession>
<dbReference type="Pfam" id="PF07357">
    <property type="entry name" value="DRAT"/>
    <property type="match status" value="1"/>
</dbReference>
<reference evidence="2 4" key="2">
    <citation type="journal article" date="2004" name="Nat. Biotechnol.">
        <title>Complete genome sequence of the metabolically versatile photosynthetic bacterium Rhodopseudomonas palustris.</title>
        <authorList>
            <person name="Larimer F.W."/>
            <person name="Chain P."/>
            <person name="Hauser L."/>
            <person name="Lamerdin J."/>
            <person name="Malfatti S."/>
            <person name="Do L."/>
            <person name="Land M.L."/>
            <person name="Pelletier D.A."/>
            <person name="Beatty J.T."/>
            <person name="Lang A.S."/>
            <person name="Tabita F.R."/>
            <person name="Gibson J.L."/>
            <person name="Hanson T.E."/>
            <person name="Bobst C."/>
            <person name="Torres J.L."/>
            <person name="Peres C."/>
            <person name="Harrison F.H."/>
            <person name="Gibson J."/>
            <person name="Harwood C.S."/>
        </authorList>
    </citation>
    <scope>NUCLEOTIDE SEQUENCE [LARGE SCALE GENOMIC DNA]</scope>
    <source>
        <strain evidence="4">ATCC BAA-98 / CGA009</strain>
        <strain evidence="2">CGA009</strain>
    </source>
</reference>
<dbReference type="BRENDA" id="2.4.2.37">
    <property type="organism ID" value="5412"/>
</dbReference>
<dbReference type="AlphaFoldDB" id="Q6N757"/>
<keyword evidence="4" id="KW-1185">Reference proteome</keyword>
<dbReference type="GO" id="GO:0009399">
    <property type="term" value="P:nitrogen fixation"/>
    <property type="evidence" value="ECO:0007669"/>
    <property type="project" value="InterPro"/>
</dbReference>
<reference evidence="3" key="3">
    <citation type="submission" date="2022-12" db="EMBL/GenBank/DDBJ databases">
        <title>Complete genome sequence of Rhodopseudomonas palustris CGA0092 and corrections to the R. palustris CGA009 genome sequence.</title>
        <authorList>
            <person name="Mazny B.R."/>
            <person name="Sheff O.F."/>
            <person name="LaSarre B."/>
            <person name="McKinlay A."/>
            <person name="McKinlay J.B."/>
        </authorList>
    </citation>
    <scope>NUCLEOTIDE SEQUENCE</scope>
    <source>
        <strain evidence="3">CGA009</strain>
    </source>
</reference>
<sequence>MWRQDDRSAPLAGVGTAEPAKVSEDGSIGHSSNLVGVPMRFLTGVGFNDAPVPLHIAGVREMNPSLFEMLGQARDLAEAGEAFACYMTALFGIDAEQRVRGRDGRRRFRSSYLDLIKGWGFDSNGAEGAVLKGWVESRFGLFPTFHKEPIRRIASPVWTVYVEQKMSSRFHNNAIFVQLDLLYEFCQWALTHFAATGSTHITLYRGVNGFDEHQVVERLDKRHCIIRLNNLTSFTSDRGVADCFGDTILTVRVPVAKVLFFNKLLAAHPLKGEGEYLVIGGDYRVTASYF</sequence>
<dbReference type="InterPro" id="IPR009953">
    <property type="entry name" value="DRA_trans"/>
</dbReference>
<dbReference type="KEGG" id="rpa:TX73_012435"/>
<protein>
    <submittedName>
        <fullName evidence="3">NAD(+)--dinitrogen-reductase ADP-D-ribosyltransferase</fullName>
    </submittedName>
    <submittedName>
        <fullName evidence="2">NAD+ ADP-ribosyltransferase</fullName>
        <ecNumber evidence="2">2.4.2.30</ecNumber>
    </submittedName>
</protein>
<dbReference type="STRING" id="258594.RPA2405"/>
<feature type="region of interest" description="Disordered" evidence="1">
    <location>
        <begin position="1"/>
        <end position="27"/>
    </location>
</feature>
<evidence type="ECO:0000313" key="4">
    <source>
        <dbReference type="Proteomes" id="UP000001426"/>
    </source>
</evidence>
<dbReference type="eggNOG" id="ENOG502Z8KN">
    <property type="taxonomic scope" value="Bacteria"/>
</dbReference>
<dbReference type="RefSeq" id="WP_011157956.1">
    <property type="nucleotide sequence ID" value="NZ_CP116810.1"/>
</dbReference>
<gene>
    <name evidence="2" type="primary">draT2</name>
    <name evidence="2" type="ordered locus">RPA2405</name>
    <name evidence="3" type="ORF">TX73_012435</name>
</gene>